<sequence>MTQLRDRMLEELERRNYSPGTAKAYLFAVKQFAEHFHRTPDRLGAEHIRDYQLYLFRERKLAAKTVAQRVAALRFFYVKTLKRHHMLEHLPFPRLPEKLPTVLSREEVGGLLAASANRLHRTMLMTLYSTGVRRTELCQLKTSDIDSKHMVVHVRQGKGRRDRDVPLSPALLEELRGYWRWMKPKTFLFPGLVDGWRADVPITDKVAWFACQSAARAAGIEKHISPHTLRHSYATHLLEAGADLRTIQVLLGHASLDHTTVYLHLSRRHMDAVPNPLDTLAITASVETNRDGRRRKR</sequence>
<comment type="caution">
    <text evidence="8">The sequence shown here is derived from an EMBL/GenBank/DDBJ whole genome shotgun (WGS) entry which is preliminary data.</text>
</comment>
<keyword evidence="2" id="KW-0229">DNA integration</keyword>
<evidence type="ECO:0000259" key="6">
    <source>
        <dbReference type="PROSITE" id="PS51898"/>
    </source>
</evidence>
<dbReference type="AlphaFoldDB" id="A0A4Q7YQX3"/>
<evidence type="ECO:0000313" key="8">
    <source>
        <dbReference type="EMBL" id="RZU39293.1"/>
    </source>
</evidence>
<dbReference type="EMBL" id="SHKW01000001">
    <property type="protein sequence ID" value="RZU39293.1"/>
    <property type="molecule type" value="Genomic_DNA"/>
</dbReference>
<dbReference type="InterPro" id="IPR010998">
    <property type="entry name" value="Integrase_recombinase_N"/>
</dbReference>
<dbReference type="CDD" id="cd01193">
    <property type="entry name" value="INT_IntI_C"/>
    <property type="match status" value="1"/>
</dbReference>
<dbReference type="PROSITE" id="PS51898">
    <property type="entry name" value="TYR_RECOMBINASE"/>
    <property type="match status" value="1"/>
</dbReference>
<dbReference type="InterPro" id="IPR013762">
    <property type="entry name" value="Integrase-like_cat_sf"/>
</dbReference>
<dbReference type="PANTHER" id="PTHR30349:SF81">
    <property type="entry name" value="TYROSINE RECOMBINASE XERC"/>
    <property type="match status" value="1"/>
</dbReference>
<dbReference type="InterPro" id="IPR044068">
    <property type="entry name" value="CB"/>
</dbReference>
<dbReference type="OrthoDB" id="9801717at2"/>
<reference evidence="8 9" key="1">
    <citation type="submission" date="2019-02" db="EMBL/GenBank/DDBJ databases">
        <title>Genomic Encyclopedia of Archaeal and Bacterial Type Strains, Phase II (KMG-II): from individual species to whole genera.</title>
        <authorList>
            <person name="Goeker M."/>
        </authorList>
    </citation>
    <scope>NUCLEOTIDE SEQUENCE [LARGE SCALE GENOMIC DNA]</scope>
    <source>
        <strain evidence="8 9">DSM 18101</strain>
    </source>
</reference>
<proteinExistence type="predicted"/>
<dbReference type="GO" id="GO:0015074">
    <property type="term" value="P:DNA integration"/>
    <property type="evidence" value="ECO:0007669"/>
    <property type="project" value="UniProtKB-KW"/>
</dbReference>
<dbReference type="InterPro" id="IPR004107">
    <property type="entry name" value="Integrase_SAM-like_N"/>
</dbReference>
<dbReference type="GO" id="GO:0007059">
    <property type="term" value="P:chromosome segregation"/>
    <property type="evidence" value="ECO:0007669"/>
    <property type="project" value="UniProtKB-KW"/>
</dbReference>
<evidence type="ECO:0000259" key="7">
    <source>
        <dbReference type="PROSITE" id="PS51900"/>
    </source>
</evidence>
<dbReference type="Gene3D" id="1.10.150.130">
    <property type="match status" value="1"/>
</dbReference>
<name>A0A4Q7YQX3_9BACT</name>
<dbReference type="Proteomes" id="UP000292958">
    <property type="component" value="Unassembled WGS sequence"/>
</dbReference>
<protein>
    <submittedName>
        <fullName evidence="8">Site-specific recombinase XerD</fullName>
    </submittedName>
</protein>
<dbReference type="PROSITE" id="PS51900">
    <property type="entry name" value="CB"/>
    <property type="match status" value="1"/>
</dbReference>
<gene>
    <name evidence="8" type="ORF">BDD14_0658</name>
</gene>
<dbReference type="GO" id="GO:0003677">
    <property type="term" value="F:DNA binding"/>
    <property type="evidence" value="ECO:0007669"/>
    <property type="project" value="UniProtKB-UniRule"/>
</dbReference>
<dbReference type="InterPro" id="IPR050090">
    <property type="entry name" value="Tyrosine_recombinase_XerCD"/>
</dbReference>
<keyword evidence="3 5" id="KW-0238">DNA-binding</keyword>
<keyword evidence="1" id="KW-0159">Chromosome partition</keyword>
<dbReference type="GO" id="GO:0006310">
    <property type="term" value="P:DNA recombination"/>
    <property type="evidence" value="ECO:0007669"/>
    <property type="project" value="UniProtKB-KW"/>
</dbReference>
<evidence type="ECO:0000313" key="9">
    <source>
        <dbReference type="Proteomes" id="UP000292958"/>
    </source>
</evidence>
<evidence type="ECO:0000256" key="3">
    <source>
        <dbReference type="ARBA" id="ARBA00023125"/>
    </source>
</evidence>
<feature type="domain" description="Tyr recombinase" evidence="6">
    <location>
        <begin position="98"/>
        <end position="275"/>
    </location>
</feature>
<organism evidence="8 9">
    <name type="scientific">Edaphobacter modestus</name>
    <dbReference type="NCBI Taxonomy" id="388466"/>
    <lineage>
        <taxon>Bacteria</taxon>
        <taxon>Pseudomonadati</taxon>
        <taxon>Acidobacteriota</taxon>
        <taxon>Terriglobia</taxon>
        <taxon>Terriglobales</taxon>
        <taxon>Acidobacteriaceae</taxon>
        <taxon>Edaphobacter</taxon>
    </lineage>
</organism>
<dbReference type="SUPFAM" id="SSF56349">
    <property type="entry name" value="DNA breaking-rejoining enzymes"/>
    <property type="match status" value="1"/>
</dbReference>
<evidence type="ECO:0000256" key="4">
    <source>
        <dbReference type="ARBA" id="ARBA00023172"/>
    </source>
</evidence>
<dbReference type="Pfam" id="PF00589">
    <property type="entry name" value="Phage_integrase"/>
    <property type="match status" value="1"/>
</dbReference>
<keyword evidence="4" id="KW-0233">DNA recombination</keyword>
<dbReference type="Gene3D" id="1.10.443.10">
    <property type="entry name" value="Intergrase catalytic core"/>
    <property type="match status" value="1"/>
</dbReference>
<dbReference type="RefSeq" id="WP_130417523.1">
    <property type="nucleotide sequence ID" value="NZ_SHKW01000001.1"/>
</dbReference>
<evidence type="ECO:0000256" key="1">
    <source>
        <dbReference type="ARBA" id="ARBA00022829"/>
    </source>
</evidence>
<feature type="domain" description="Core-binding (CB)" evidence="7">
    <location>
        <begin position="1"/>
        <end position="81"/>
    </location>
</feature>
<evidence type="ECO:0000256" key="2">
    <source>
        <dbReference type="ARBA" id="ARBA00022908"/>
    </source>
</evidence>
<dbReference type="Pfam" id="PF13495">
    <property type="entry name" value="Phage_int_SAM_4"/>
    <property type="match status" value="1"/>
</dbReference>
<dbReference type="InterPro" id="IPR011010">
    <property type="entry name" value="DNA_brk_join_enz"/>
</dbReference>
<keyword evidence="9" id="KW-1185">Reference proteome</keyword>
<accession>A0A4Q7YQX3</accession>
<evidence type="ECO:0000256" key="5">
    <source>
        <dbReference type="PROSITE-ProRule" id="PRU01248"/>
    </source>
</evidence>
<dbReference type="InterPro" id="IPR002104">
    <property type="entry name" value="Integrase_catalytic"/>
</dbReference>
<dbReference type="PANTHER" id="PTHR30349">
    <property type="entry name" value="PHAGE INTEGRASE-RELATED"/>
    <property type="match status" value="1"/>
</dbReference>